<evidence type="ECO:0000313" key="3">
    <source>
        <dbReference type="Proteomes" id="UP001293593"/>
    </source>
</evidence>
<keyword evidence="3" id="KW-1185">Reference proteome</keyword>
<evidence type="ECO:0000256" key="1">
    <source>
        <dbReference type="SAM" id="MobiDB-lite"/>
    </source>
</evidence>
<comment type="caution">
    <text evidence="2">The sequence shown here is derived from an EMBL/GenBank/DDBJ whole genome shotgun (WGS) entry which is preliminary data.</text>
</comment>
<reference evidence="2" key="1">
    <citation type="submission" date="2023-10" db="EMBL/GenBank/DDBJ databases">
        <title>Chromosome-level genome of the transformable northern wattle, Acacia crassicarpa.</title>
        <authorList>
            <person name="Massaro I."/>
            <person name="Sinha N.R."/>
            <person name="Poethig S."/>
            <person name="Leichty A.R."/>
        </authorList>
    </citation>
    <scope>NUCLEOTIDE SEQUENCE</scope>
    <source>
        <strain evidence="2">Acra3RX</strain>
        <tissue evidence="2">Leaf</tissue>
    </source>
</reference>
<feature type="region of interest" description="Disordered" evidence="1">
    <location>
        <begin position="654"/>
        <end position="677"/>
    </location>
</feature>
<feature type="compositionally biased region" description="Basic and acidic residues" evidence="1">
    <location>
        <begin position="2127"/>
        <end position="2147"/>
    </location>
</feature>
<dbReference type="PANTHER" id="PTHR35833:SF1">
    <property type="entry name" value="GALACTOSE-BINDING DOMAIN-CONTAINING PROTEIN"/>
    <property type="match status" value="1"/>
</dbReference>
<sequence length="2147" mass="240976">MEVELEPRVKPLPYKVKAMSREAPSQKAAHVLDTDLRSHWSTGTNTKEWILLELDEPCLLSHIQIYNKSVLEWEIAVGLRYKPETFQKVRSRCEAPRRDMIYPTNYTPCRYVKVSCLRGNPIAIFFVQLIGATVSGLEPEFQPVVNYLLPHIMSHKQDPHDMHLQLLQDMTDRLLVFLPQLEADLANFQDSPESSICFLAMLAGPFYPILHVVNERTTSKCPGNIDFNTSKSNQLSPALTVSSNFEPRRSRGASPFSLSAYSCIVFQPDAIFVLLRKAHKDPDLGSVCRMASRIMQKLIGPDTVQDASNSHGEGTSVLEETSNVETFSSFTFPNYSNLFGEEFQMPDQHWDYSYLSILDVGAVEEGILHVLYACASQPVLCSKLAERNSDFWDALPLVQALLPALRPCVSSPFDIVDDTFSPWTQPVVQHALSQIVATTISEAYHSLLHACAGYLSSFSPSHARAACVLIDLCSGVLAPLMSQVIAKVDLAVELLEDLLGIIQDACHSLVRARAALKYLVLALSGHMDDIMGKYKEVKHKILFLVEMLEPFLDPAITASKSKIAFGDLSSVFPEKQENNCLIALNIIRTAVRKPAVLPSLESEWRHGSVAPSVLLSIVEPHMQLPPDIDLCKSAAKPVELEAASLSPLSSVLNHGGPLSKSNSHDEPDGKLDVSESAGKSDSIEDRSLLFAPPELQSITLTNFSNVPNQSTSNLVGISLESKHVMKRSTDHSPNFVLDAGFGAEYFNLQADYSQLVNYHDCELRASEFRHLALDLHAQNDVTVESHDAAIDALLLAAECYVNPYFMLSFGASPKLMDVLKTNDKKISGSDDVELKRTFGKSKTNLETIAHLERKRDRVVLQILLEAAEMDRKYLAKLSNGKDCPYSAEGVDDQVIKMSPLDVQSADSITLVRQNQALLCNFLVQRLHRQQNSMHEILLQSLIYVLHTATKLYCPPELVIEITLKSAEEFNMMLMSLHLQLKEVSFNLGSERIHGLQRRWILLQRLVVATSNGDEEGDFGTNIHNKYRCGNLIPSSAWMQKISQFSGSAYPLVRFLGWMAVSRNAKQYMKDHIFLVSDLSQLTYLLSIFADDLAVVDNVVNRKYEEVTGDDDSQGENGYSTKKGLENHDDQSFPVIYPELWKFFPNMKKQFQTFGEAILEAVGLQLRSVSSTLVPDVISWFSELCSWPYPSASPSGKDILKGCNAKNARTIIIYILEAIIAEHMDAMVPEIPRMVQVLMSLSSAAYCDVSFLESALRLLKPIISYSLSKVSHDESLLTNDSCHNFEELCFSVLFDKIKQKNENQHSSEDKGCNIALSIFILASVFPDLSIHHKREFLQSLSNSVKFYAFEPTTSFYDYFSAFQCVMDSCKSLLVRLLRAFGVIPPQLPPSPNMNGDELSDVDPVPTIGFLSEVCQTSHENDAEKMESVNSNTLVDQYNISSDDLEGISKDIEHLITKLNIAIEQCWSLHHQLARKLTIASAECFVFLKCLISVAQKFYNDDDDQNSSPSKSVDLVTLHWRSGLEGLIEMILMLQETSCWRVSSLIIDCLLEVPHNFYLDNAIGIICSAIKNVSCSAPKICWRLQTDKWLSSLIARGIYNVQESEVPLIDLFCTLLGHAEPEQRVIAIKHLRKLIGQCTNGERPVVSLKICSDFVPTKLVASIPDSVISHLVSSTWDEVVVLASSESTFQIRIQAMMLLFDYIPFAERHQLQSFLVAADDICRLQNLQPTHDGPILHLSLALIADACLYSPAEDISLIPQNVWRNVEALGSIKHDGKLEDYGKRVCQVLCSLRDEGHEAKEVLKAMLFSSSSKNYDPNFASTRESILQVLSNLTSVHSYFDLFSKKTDQDDIVLEEVEMELDIIRKEYGQPDLLEESKDRNQSQGKENRLQQIRDSIISLERSKLKEDIVARRQKKLGLRHARQKFLEEAASREAELLQELDRERTAEMEKELERQRLLELERAKTGELRHNLDMEKERQMQRELQRELEQAESGQRPSRRDYSSTHSSRPRERFRERENGRSSNEGSTRGSSGNLQSEVPTTASSSMAASPTIVLSGSRQFSGQLPTILQSRDRQDDSCSLYEENLDGSKDSGDTGSIGDPELVSAFDGQSSGYGSQRHSSRGTKSRQSGERRERDNRREGKWERKHS</sequence>
<dbReference type="PANTHER" id="PTHR35833">
    <property type="entry name" value="GALACTOSE-BINDING DOMAIN-LIKE, ARMADILLO-TYPE FOLD PROTEIN-RELATED"/>
    <property type="match status" value="1"/>
</dbReference>
<feature type="region of interest" description="Disordered" evidence="1">
    <location>
        <begin position="2064"/>
        <end position="2147"/>
    </location>
</feature>
<feature type="compositionally biased region" description="Basic and acidic residues" evidence="1">
    <location>
        <begin position="1967"/>
        <end position="1988"/>
    </location>
</feature>
<feature type="region of interest" description="Disordered" evidence="1">
    <location>
        <begin position="1967"/>
        <end position="2050"/>
    </location>
</feature>
<dbReference type="Gene3D" id="2.60.120.260">
    <property type="entry name" value="Galactose-binding domain-like"/>
    <property type="match status" value="1"/>
</dbReference>
<dbReference type="SUPFAM" id="SSF49785">
    <property type="entry name" value="Galactose-binding domain-like"/>
    <property type="match status" value="1"/>
</dbReference>
<dbReference type="EMBL" id="JAWXYG010000007">
    <property type="protein sequence ID" value="KAK4268071.1"/>
    <property type="molecule type" value="Genomic_DNA"/>
</dbReference>
<name>A0AAE1JCX8_9FABA</name>
<dbReference type="CDD" id="cd22249">
    <property type="entry name" value="UDM1_RNF168_RNF169-like"/>
    <property type="match status" value="1"/>
</dbReference>
<feature type="compositionally biased region" description="Polar residues" evidence="1">
    <location>
        <begin position="2027"/>
        <end position="2038"/>
    </location>
</feature>
<protein>
    <submittedName>
        <fullName evidence="2">Uncharacterized protein</fullName>
    </submittedName>
</protein>
<accession>A0AAE1JCX8</accession>
<dbReference type="Proteomes" id="UP001293593">
    <property type="component" value="Unassembled WGS sequence"/>
</dbReference>
<feature type="compositionally biased region" description="Basic and acidic residues" evidence="1">
    <location>
        <begin position="1997"/>
        <end position="2019"/>
    </location>
</feature>
<proteinExistence type="predicted"/>
<feature type="compositionally biased region" description="Low complexity" evidence="1">
    <location>
        <begin position="2039"/>
        <end position="2050"/>
    </location>
</feature>
<feature type="compositionally biased region" description="Polar residues" evidence="1">
    <location>
        <begin position="2107"/>
        <end position="2117"/>
    </location>
</feature>
<dbReference type="InterPro" id="IPR008979">
    <property type="entry name" value="Galactose-bd-like_sf"/>
</dbReference>
<gene>
    <name evidence="2" type="ORF">QN277_024776</name>
</gene>
<organism evidence="2 3">
    <name type="scientific">Acacia crassicarpa</name>
    <name type="common">northern wattle</name>
    <dbReference type="NCBI Taxonomy" id="499986"/>
    <lineage>
        <taxon>Eukaryota</taxon>
        <taxon>Viridiplantae</taxon>
        <taxon>Streptophyta</taxon>
        <taxon>Embryophyta</taxon>
        <taxon>Tracheophyta</taxon>
        <taxon>Spermatophyta</taxon>
        <taxon>Magnoliopsida</taxon>
        <taxon>eudicotyledons</taxon>
        <taxon>Gunneridae</taxon>
        <taxon>Pentapetalae</taxon>
        <taxon>rosids</taxon>
        <taxon>fabids</taxon>
        <taxon>Fabales</taxon>
        <taxon>Fabaceae</taxon>
        <taxon>Caesalpinioideae</taxon>
        <taxon>mimosoid clade</taxon>
        <taxon>Acacieae</taxon>
        <taxon>Acacia</taxon>
    </lineage>
</organism>
<feature type="compositionally biased region" description="Basic and acidic residues" evidence="1">
    <location>
        <begin position="662"/>
        <end position="673"/>
    </location>
</feature>
<evidence type="ECO:0000313" key="2">
    <source>
        <dbReference type="EMBL" id="KAK4268071.1"/>
    </source>
</evidence>